<keyword evidence="6" id="KW-0812">Transmembrane</keyword>
<feature type="transmembrane region" description="Helical" evidence="6">
    <location>
        <begin position="6"/>
        <end position="24"/>
    </location>
</feature>
<dbReference type="PANTHER" id="PTHR30563">
    <property type="entry name" value="DNA RECOMBINATION PROTEIN RMUC"/>
    <property type="match status" value="1"/>
</dbReference>
<dbReference type="PANTHER" id="PTHR30563:SF0">
    <property type="entry name" value="DNA RECOMBINATION PROTEIN RMUC"/>
    <property type="match status" value="1"/>
</dbReference>
<dbReference type="OrthoDB" id="370725at2"/>
<reference evidence="7" key="1">
    <citation type="submission" date="2015-10" db="EMBL/GenBank/DDBJ databases">
        <title>Draft genome sequence of Salegentibacter mishustinae KCTC 12263.</title>
        <authorList>
            <person name="Lin W."/>
            <person name="Zheng Q."/>
        </authorList>
    </citation>
    <scope>NUCLEOTIDE SEQUENCE [LARGE SCALE GENOMIC DNA]</scope>
    <source>
        <strain evidence="7">KCTC 12263</strain>
    </source>
</reference>
<evidence type="ECO:0000313" key="7">
    <source>
        <dbReference type="EMBL" id="KRG29756.1"/>
    </source>
</evidence>
<evidence type="ECO:0000313" key="8">
    <source>
        <dbReference type="Proteomes" id="UP000051643"/>
    </source>
</evidence>
<gene>
    <name evidence="7" type="ORF">APR42_15060</name>
</gene>
<sequence length="469" mass="53691">MNDYLLIALIFAALIVGLYFGKLISGLKSKNTEAVLQEKNNQLSLQVKELNNQLSSNLNNFKSEVLDLKNSAQLQTEKLEKEREEIRREKDFLSTELTKRNAEFENLELKNKEQKAEVEQLQEKFEKEFENLANKILEQKSEKFTLQNKENIQNILNPLQEKILHFEKRIEEGNKESIDRHAMLRQQIIGLKELNEQMSKEATNLTKALKGDTKTQGNWGEMILERVLERSGLQKGSEYSVQQSFTNADGKRVLPDVVINLPGDKKMIVDSKVSLNAYERYSNETEETQRKQHLKNHLTAIRNRVNELGGKNYHQLYQMESPDFVLLFIPIEAAFAVASNEYPGLYSEAFDKNIIIVTPTTLLAVLKTIDSMWQNEKQKQNAIAIATQAGALYDSFTALTEELTKIGRQLGTVQNSYESAMKKLTGKGNLLRRVEKLKKLGAKASKQIDPKMLSAMDKEEEIEENKSMN</sequence>
<evidence type="ECO:0000256" key="2">
    <source>
        <dbReference type="ARBA" id="ARBA00009840"/>
    </source>
</evidence>
<proteinExistence type="inferred from homology"/>
<feature type="coiled-coil region" evidence="5">
    <location>
        <begin position="33"/>
        <end position="142"/>
    </location>
</feature>
<dbReference type="InterPro" id="IPR003798">
    <property type="entry name" value="DNA_recombination_RmuC"/>
</dbReference>
<dbReference type="GO" id="GO:0006310">
    <property type="term" value="P:DNA recombination"/>
    <property type="evidence" value="ECO:0007669"/>
    <property type="project" value="UniProtKB-KW"/>
</dbReference>
<keyword evidence="6" id="KW-1133">Transmembrane helix</keyword>
<evidence type="ECO:0000256" key="4">
    <source>
        <dbReference type="ARBA" id="ARBA00023172"/>
    </source>
</evidence>
<dbReference type="Pfam" id="PF02646">
    <property type="entry name" value="RmuC"/>
    <property type="match status" value="1"/>
</dbReference>
<comment type="similarity">
    <text evidence="2">Belongs to the RmuC family.</text>
</comment>
<dbReference type="AlphaFoldDB" id="A0A0Q9Z9T7"/>
<comment type="function">
    <text evidence="1">Involved in DNA recombination.</text>
</comment>
<evidence type="ECO:0000256" key="1">
    <source>
        <dbReference type="ARBA" id="ARBA00003416"/>
    </source>
</evidence>
<dbReference type="Proteomes" id="UP000051643">
    <property type="component" value="Unassembled WGS sequence"/>
</dbReference>
<protein>
    <submittedName>
        <fullName evidence="7">DNA polymerase V</fullName>
    </submittedName>
</protein>
<organism evidence="7 8">
    <name type="scientific">Salegentibacter mishustinae</name>
    <dbReference type="NCBI Taxonomy" id="270918"/>
    <lineage>
        <taxon>Bacteria</taxon>
        <taxon>Pseudomonadati</taxon>
        <taxon>Bacteroidota</taxon>
        <taxon>Flavobacteriia</taxon>
        <taxon>Flavobacteriales</taxon>
        <taxon>Flavobacteriaceae</taxon>
        <taxon>Salegentibacter</taxon>
    </lineage>
</organism>
<comment type="caution">
    <text evidence="7">The sequence shown here is derived from an EMBL/GenBank/DDBJ whole genome shotgun (WGS) entry which is preliminary data.</text>
</comment>
<dbReference type="RefSeq" id="WP_057481115.1">
    <property type="nucleotide sequence ID" value="NZ_BMWR01000009.1"/>
</dbReference>
<dbReference type="STRING" id="270918.APR42_15060"/>
<keyword evidence="8" id="KW-1185">Reference proteome</keyword>
<keyword evidence="6" id="KW-0472">Membrane</keyword>
<evidence type="ECO:0000256" key="3">
    <source>
        <dbReference type="ARBA" id="ARBA00023054"/>
    </source>
</evidence>
<name>A0A0Q9Z9T7_9FLAO</name>
<evidence type="ECO:0000256" key="6">
    <source>
        <dbReference type="SAM" id="Phobius"/>
    </source>
</evidence>
<keyword evidence="3 5" id="KW-0175">Coiled coil</keyword>
<accession>A0A0Q9Z9T7</accession>
<evidence type="ECO:0000256" key="5">
    <source>
        <dbReference type="SAM" id="Coils"/>
    </source>
</evidence>
<dbReference type="EMBL" id="LKTP01000004">
    <property type="protein sequence ID" value="KRG29756.1"/>
    <property type="molecule type" value="Genomic_DNA"/>
</dbReference>
<keyword evidence="4" id="KW-0233">DNA recombination</keyword>